<dbReference type="EMBL" id="JAVRHZ010000009">
    <property type="protein sequence ID" value="MDT0556890.1"/>
    <property type="molecule type" value="Genomic_DNA"/>
</dbReference>
<accession>A0ABU2YGI6</accession>
<dbReference type="Proteomes" id="UP001254488">
    <property type="component" value="Unassembled WGS sequence"/>
</dbReference>
<comment type="caution">
    <text evidence="2">The sequence shown here is derived from an EMBL/GenBank/DDBJ whole genome shotgun (WGS) entry which is preliminary data.</text>
</comment>
<keyword evidence="1" id="KW-0732">Signal</keyword>
<organism evidence="2 3">
    <name type="scientific">Patiriisocius hiemis</name>
    <dbReference type="NCBI Taxonomy" id="3075604"/>
    <lineage>
        <taxon>Bacteria</taxon>
        <taxon>Pseudomonadati</taxon>
        <taxon>Bacteroidota</taxon>
        <taxon>Flavobacteriia</taxon>
        <taxon>Flavobacteriales</taxon>
        <taxon>Flavobacteriaceae</taxon>
        <taxon>Patiriisocius</taxon>
    </lineage>
</organism>
<dbReference type="RefSeq" id="WP_311333836.1">
    <property type="nucleotide sequence ID" value="NZ_JAVRHZ010000009.1"/>
</dbReference>
<proteinExistence type="predicted"/>
<evidence type="ECO:0000313" key="3">
    <source>
        <dbReference type="Proteomes" id="UP001254488"/>
    </source>
</evidence>
<reference evidence="2 3" key="1">
    <citation type="submission" date="2023-09" db="EMBL/GenBank/DDBJ databases">
        <authorList>
            <person name="Rey-Velasco X."/>
        </authorList>
    </citation>
    <scope>NUCLEOTIDE SEQUENCE [LARGE SCALE GENOMIC DNA]</scope>
    <source>
        <strain evidence="2 3">W242</strain>
    </source>
</reference>
<gene>
    <name evidence="2" type="ORF">RM538_12800</name>
</gene>
<name>A0ABU2YGI6_9FLAO</name>
<sequence>MKQQFTLLALLFIITFSSAQKSLSDYSFVVVPDQFEFLKEKNQYRLNEMAHFYLDKYGFNAYRINELPAVDKCEGLYVNLEKNNKLLKLGLELIFKDCNGNEVYRSARGITSFKEWERAYPDALRNAFKSFEDVDINQIMVSGINNNSTKVIANTTNTEIIKPREEIEVEKELPIVTEKEVPSAKFIRYTSNSNTFLLRKTAAGFSLYQDNSTSGEGLVLKGTISSNSSSMTFKTEDGKLYDAYFDASNNLTIFKGDTPVFYKKMN</sequence>
<keyword evidence="3" id="KW-1185">Reference proteome</keyword>
<evidence type="ECO:0000313" key="2">
    <source>
        <dbReference type="EMBL" id="MDT0556890.1"/>
    </source>
</evidence>
<evidence type="ECO:0000256" key="1">
    <source>
        <dbReference type="SAM" id="SignalP"/>
    </source>
</evidence>
<feature type="signal peptide" evidence="1">
    <location>
        <begin position="1"/>
        <end position="21"/>
    </location>
</feature>
<feature type="chain" id="PRO_5045960916" evidence="1">
    <location>
        <begin position="22"/>
        <end position="266"/>
    </location>
</feature>
<protein>
    <submittedName>
        <fullName evidence="2">Uncharacterized protein</fullName>
    </submittedName>
</protein>